<dbReference type="AlphaFoldDB" id="A0A2K9PJU6"/>
<evidence type="ECO:0000256" key="1">
    <source>
        <dbReference type="SAM" id="SignalP"/>
    </source>
</evidence>
<dbReference type="KEGG" id="fek:C1H87_00780"/>
<evidence type="ECO:0008006" key="4">
    <source>
        <dbReference type="Google" id="ProtNLM"/>
    </source>
</evidence>
<organism evidence="2 3">
    <name type="scientific">Flavivirga eckloniae</name>
    <dbReference type="NCBI Taxonomy" id="1803846"/>
    <lineage>
        <taxon>Bacteria</taxon>
        <taxon>Pseudomonadati</taxon>
        <taxon>Bacteroidota</taxon>
        <taxon>Flavobacteriia</taxon>
        <taxon>Flavobacteriales</taxon>
        <taxon>Flavobacteriaceae</taxon>
        <taxon>Flavivirga</taxon>
    </lineage>
</organism>
<dbReference type="RefSeq" id="WP_102753989.1">
    <property type="nucleotide sequence ID" value="NZ_CP025791.1"/>
</dbReference>
<sequence length="261" mass="30492">MKFLCFISLLFLLCFQLEGQNVDFVFNKEFNNLIALKEGKSPYAYEILSQERTSSIKKPSTKRISEFYKRALAFAEKAKSDSTKIAQLKKESRFTPEIAKKLNETEVNNRLNIARRSLKTTEKYETVPSEVIIETYNELKIRRNIFKPQHVIIGKFKSLGSYYVTKAINRYNDSCLISVADAKKDKLTKEHFLFDDVFEVIQNIETDAIYMVYPVFLEKYPINKIAAQKQYKDKVDLSKKTYTNTIDKALDSLILNYKKVY</sequence>
<accession>A0A2K9PJU6</accession>
<dbReference type="Proteomes" id="UP000235826">
    <property type="component" value="Chromosome"/>
</dbReference>
<gene>
    <name evidence="2" type="ORF">C1H87_00780</name>
</gene>
<proteinExistence type="predicted"/>
<keyword evidence="3" id="KW-1185">Reference proteome</keyword>
<feature type="chain" id="PRO_5014856264" description="DUF4294 domain-containing protein" evidence="1">
    <location>
        <begin position="20"/>
        <end position="261"/>
    </location>
</feature>
<name>A0A2K9PJU6_9FLAO</name>
<reference evidence="2 3" key="1">
    <citation type="submission" date="2018-01" db="EMBL/GenBank/DDBJ databases">
        <title>Complete genome sequence of Flavivirga eckloniae ECD14 isolated from seaweed Ecklonia cava.</title>
        <authorList>
            <person name="Lee J.H."/>
            <person name="Baik K.S."/>
            <person name="Seong C.N."/>
        </authorList>
    </citation>
    <scope>NUCLEOTIDE SEQUENCE [LARGE SCALE GENOMIC DNA]</scope>
    <source>
        <strain evidence="2 3">ECD14</strain>
    </source>
</reference>
<protein>
    <recommendedName>
        <fullName evidence="4">DUF4294 domain-containing protein</fullName>
    </recommendedName>
</protein>
<dbReference type="OrthoDB" id="1422961at2"/>
<dbReference type="EMBL" id="CP025791">
    <property type="protein sequence ID" value="AUP77329.1"/>
    <property type="molecule type" value="Genomic_DNA"/>
</dbReference>
<evidence type="ECO:0000313" key="3">
    <source>
        <dbReference type="Proteomes" id="UP000235826"/>
    </source>
</evidence>
<keyword evidence="1" id="KW-0732">Signal</keyword>
<feature type="signal peptide" evidence="1">
    <location>
        <begin position="1"/>
        <end position="19"/>
    </location>
</feature>
<evidence type="ECO:0000313" key="2">
    <source>
        <dbReference type="EMBL" id="AUP77329.1"/>
    </source>
</evidence>